<dbReference type="EMBL" id="OZ034820">
    <property type="protein sequence ID" value="CAL1403411.1"/>
    <property type="molecule type" value="Genomic_DNA"/>
</dbReference>
<evidence type="ECO:0000313" key="3">
    <source>
        <dbReference type="Proteomes" id="UP001497516"/>
    </source>
</evidence>
<keyword evidence="3" id="KW-1185">Reference proteome</keyword>
<feature type="region of interest" description="Disordered" evidence="1">
    <location>
        <begin position="27"/>
        <end position="54"/>
    </location>
</feature>
<evidence type="ECO:0000313" key="2">
    <source>
        <dbReference type="EMBL" id="CAL1403411.1"/>
    </source>
</evidence>
<sequence length="78" mass="8427">MLDALEIAIGGEDLPAAAAAAVLEVDEAEEEPEDLEPEENMVPEGEVEPASEDSFPADLVVLYETDEEVFGSDDEDRF</sequence>
<proteinExistence type="predicted"/>
<accession>A0AAV2FYM9</accession>
<organism evidence="2 3">
    <name type="scientific">Linum trigynum</name>
    <dbReference type="NCBI Taxonomy" id="586398"/>
    <lineage>
        <taxon>Eukaryota</taxon>
        <taxon>Viridiplantae</taxon>
        <taxon>Streptophyta</taxon>
        <taxon>Embryophyta</taxon>
        <taxon>Tracheophyta</taxon>
        <taxon>Spermatophyta</taxon>
        <taxon>Magnoliopsida</taxon>
        <taxon>eudicotyledons</taxon>
        <taxon>Gunneridae</taxon>
        <taxon>Pentapetalae</taxon>
        <taxon>rosids</taxon>
        <taxon>fabids</taxon>
        <taxon>Malpighiales</taxon>
        <taxon>Linaceae</taxon>
        <taxon>Linum</taxon>
    </lineage>
</organism>
<dbReference type="AlphaFoldDB" id="A0AAV2FYM9"/>
<gene>
    <name evidence="2" type="ORF">LTRI10_LOCUS43349</name>
</gene>
<feature type="compositionally biased region" description="Acidic residues" evidence="1">
    <location>
        <begin position="27"/>
        <end position="51"/>
    </location>
</feature>
<reference evidence="2 3" key="1">
    <citation type="submission" date="2024-04" db="EMBL/GenBank/DDBJ databases">
        <authorList>
            <person name="Fracassetti M."/>
        </authorList>
    </citation>
    <scope>NUCLEOTIDE SEQUENCE [LARGE SCALE GENOMIC DNA]</scope>
</reference>
<evidence type="ECO:0000256" key="1">
    <source>
        <dbReference type="SAM" id="MobiDB-lite"/>
    </source>
</evidence>
<protein>
    <submittedName>
        <fullName evidence="2">Uncharacterized protein</fullName>
    </submittedName>
</protein>
<name>A0AAV2FYM9_9ROSI</name>
<dbReference type="Proteomes" id="UP001497516">
    <property type="component" value="Chromosome 7"/>
</dbReference>